<dbReference type="EMBL" id="JBAHYK010002018">
    <property type="protein sequence ID" value="KAL0566068.1"/>
    <property type="molecule type" value="Genomic_DNA"/>
</dbReference>
<reference evidence="2 3" key="1">
    <citation type="submission" date="2024-02" db="EMBL/GenBank/DDBJ databases">
        <title>A draft genome for the cacao thread blight pathogen Marasmius crinis-equi.</title>
        <authorList>
            <person name="Cohen S.P."/>
            <person name="Baruah I.K."/>
            <person name="Amoako-Attah I."/>
            <person name="Bukari Y."/>
            <person name="Meinhardt L.W."/>
            <person name="Bailey B.A."/>
        </authorList>
    </citation>
    <scope>NUCLEOTIDE SEQUENCE [LARGE SCALE GENOMIC DNA]</scope>
    <source>
        <strain evidence="2 3">GH-76</strain>
    </source>
</reference>
<feature type="transmembrane region" description="Helical" evidence="1">
    <location>
        <begin position="80"/>
        <end position="99"/>
    </location>
</feature>
<keyword evidence="1" id="KW-0472">Membrane</keyword>
<dbReference type="Proteomes" id="UP001465976">
    <property type="component" value="Unassembled WGS sequence"/>
</dbReference>
<evidence type="ECO:0000313" key="2">
    <source>
        <dbReference type="EMBL" id="KAL0566068.1"/>
    </source>
</evidence>
<evidence type="ECO:0000313" key="3">
    <source>
        <dbReference type="Proteomes" id="UP001465976"/>
    </source>
</evidence>
<accession>A0ABR3ET77</accession>
<feature type="non-terminal residue" evidence="2">
    <location>
        <position position="125"/>
    </location>
</feature>
<protein>
    <submittedName>
        <fullName evidence="2">Uncharacterized protein</fullName>
    </submittedName>
</protein>
<evidence type="ECO:0000256" key="1">
    <source>
        <dbReference type="SAM" id="Phobius"/>
    </source>
</evidence>
<sequence>MLDRVSFRLLVYALCGILIYTIALTLSDDRPSGDIEKACSFKAMVFLFGSHMSSFLSFCIGLNLKLVMIHGVDGRKAEKYYVAGSLGLAGVLAITSFAMKLYTYNPELKLCTAVNSDHTKTLYWQ</sequence>
<feature type="transmembrane region" description="Helical" evidence="1">
    <location>
        <begin position="7"/>
        <end position="26"/>
    </location>
</feature>
<proteinExistence type="predicted"/>
<comment type="caution">
    <text evidence="2">The sequence shown here is derived from an EMBL/GenBank/DDBJ whole genome shotgun (WGS) entry which is preliminary data.</text>
</comment>
<keyword evidence="1" id="KW-1133">Transmembrane helix</keyword>
<feature type="transmembrane region" description="Helical" evidence="1">
    <location>
        <begin position="46"/>
        <end position="68"/>
    </location>
</feature>
<name>A0ABR3ET77_9AGAR</name>
<organism evidence="2 3">
    <name type="scientific">Marasmius crinis-equi</name>
    <dbReference type="NCBI Taxonomy" id="585013"/>
    <lineage>
        <taxon>Eukaryota</taxon>
        <taxon>Fungi</taxon>
        <taxon>Dikarya</taxon>
        <taxon>Basidiomycota</taxon>
        <taxon>Agaricomycotina</taxon>
        <taxon>Agaricomycetes</taxon>
        <taxon>Agaricomycetidae</taxon>
        <taxon>Agaricales</taxon>
        <taxon>Marasmiineae</taxon>
        <taxon>Marasmiaceae</taxon>
        <taxon>Marasmius</taxon>
    </lineage>
</organism>
<keyword evidence="3" id="KW-1185">Reference proteome</keyword>
<keyword evidence="1" id="KW-0812">Transmembrane</keyword>
<gene>
    <name evidence="2" type="ORF">V5O48_015944</name>
</gene>